<dbReference type="InterPro" id="IPR038765">
    <property type="entry name" value="Papain-like_cys_pep_sf"/>
</dbReference>
<dbReference type="RefSeq" id="WP_190570896.1">
    <property type="nucleotide sequence ID" value="NZ_JACJQL010000059.1"/>
</dbReference>
<dbReference type="EMBL" id="JACJQL010000059">
    <property type="protein sequence ID" value="MBD2254618.1"/>
    <property type="molecule type" value="Genomic_DNA"/>
</dbReference>
<dbReference type="SUPFAM" id="SSF54001">
    <property type="entry name" value="Cysteine proteinases"/>
    <property type="match status" value="1"/>
</dbReference>
<gene>
    <name evidence="1" type="ORF">H6G14_25600</name>
</gene>
<keyword evidence="2" id="KW-1185">Reference proteome</keyword>
<name>A0ABR8BNU0_9NOSO</name>
<evidence type="ECO:0000313" key="1">
    <source>
        <dbReference type="EMBL" id="MBD2254618.1"/>
    </source>
</evidence>
<comment type="caution">
    <text evidence="1">The sequence shown here is derived from an EMBL/GenBank/DDBJ whole genome shotgun (WGS) entry which is preliminary data.</text>
</comment>
<organism evidence="1 2">
    <name type="scientific">Nostoc parmelioides FACHB-3921</name>
    <dbReference type="NCBI Taxonomy" id="2692909"/>
    <lineage>
        <taxon>Bacteria</taxon>
        <taxon>Bacillati</taxon>
        <taxon>Cyanobacteriota</taxon>
        <taxon>Cyanophyceae</taxon>
        <taxon>Nostocales</taxon>
        <taxon>Nostocaceae</taxon>
        <taxon>Nostoc</taxon>
    </lineage>
</organism>
<dbReference type="Proteomes" id="UP000621307">
    <property type="component" value="Unassembled WGS sequence"/>
</dbReference>
<sequence length="296" mass="34320">MILQQRILDFYSRQGVMTSAGEFASMLNTLPNDVESLVRIVQGLGVYDVVAPEFYNFTIPKERQNEIHIRSIEKMLGCLLAVDARPLTVARPVEKRLICRCRNFSLLLLSMLQALGFSARLRCGFATYFNPGYFEDHWVCEYWNTTQKRWILIDAQLDEVWREKLKLNFDILDVPRNRFLVAGDAWDKCRTGEADASKFGISFANLHGLWFVAGNLVRDIAALNKMEMLPWDIWGVQPQLDEQIDNEHLEFFDKLAALSHDPNESFHELYKFYAENSNLRVPKTVFNSILNRTETI</sequence>
<evidence type="ECO:0000313" key="2">
    <source>
        <dbReference type="Proteomes" id="UP000621307"/>
    </source>
</evidence>
<protein>
    <submittedName>
        <fullName evidence="1">Transglutaminase domain-containing protein</fullName>
    </submittedName>
</protein>
<reference evidence="1 2" key="1">
    <citation type="journal article" date="2020" name="ISME J.">
        <title>Comparative genomics reveals insights into cyanobacterial evolution and habitat adaptation.</title>
        <authorList>
            <person name="Chen M.Y."/>
            <person name="Teng W.K."/>
            <person name="Zhao L."/>
            <person name="Hu C.X."/>
            <person name="Zhou Y.K."/>
            <person name="Han B.P."/>
            <person name="Song L.R."/>
            <person name="Shu W.S."/>
        </authorList>
    </citation>
    <scope>NUCLEOTIDE SEQUENCE [LARGE SCALE GENOMIC DNA]</scope>
    <source>
        <strain evidence="1 2">FACHB-3921</strain>
    </source>
</reference>
<proteinExistence type="predicted"/>
<accession>A0ABR8BNU0</accession>
<dbReference type="Gene3D" id="3.10.620.30">
    <property type="match status" value="1"/>
</dbReference>